<dbReference type="AlphaFoldDB" id="A0A834P3W6"/>
<accession>A0A834P3W6</accession>
<sequence length="68" mass="7613">MRPPPPPPPLPLPPEKSFRAFALARGREDGAVGGTSGGDEKRLWQQQQRSHNPLLASRIIRYRRALTD</sequence>
<gene>
    <name evidence="2" type="ORF">H0235_006895</name>
</gene>
<dbReference type="Proteomes" id="UP000600918">
    <property type="component" value="Unassembled WGS sequence"/>
</dbReference>
<proteinExistence type="predicted"/>
<name>A0A834P3W6_VESPE</name>
<dbReference type="EMBL" id="JACSDY010000005">
    <property type="protein sequence ID" value="KAF7427201.1"/>
    <property type="molecule type" value="Genomic_DNA"/>
</dbReference>
<feature type="region of interest" description="Disordered" evidence="1">
    <location>
        <begin position="28"/>
        <end position="49"/>
    </location>
</feature>
<evidence type="ECO:0000313" key="2">
    <source>
        <dbReference type="EMBL" id="KAF7427201.1"/>
    </source>
</evidence>
<keyword evidence="3" id="KW-1185">Reference proteome</keyword>
<evidence type="ECO:0000256" key="1">
    <source>
        <dbReference type="SAM" id="MobiDB-lite"/>
    </source>
</evidence>
<evidence type="ECO:0000313" key="3">
    <source>
        <dbReference type="Proteomes" id="UP000600918"/>
    </source>
</evidence>
<organism evidence="2 3">
    <name type="scientific">Vespula pensylvanica</name>
    <name type="common">Western yellow jacket</name>
    <name type="synonym">Wasp</name>
    <dbReference type="NCBI Taxonomy" id="30213"/>
    <lineage>
        <taxon>Eukaryota</taxon>
        <taxon>Metazoa</taxon>
        <taxon>Ecdysozoa</taxon>
        <taxon>Arthropoda</taxon>
        <taxon>Hexapoda</taxon>
        <taxon>Insecta</taxon>
        <taxon>Pterygota</taxon>
        <taxon>Neoptera</taxon>
        <taxon>Endopterygota</taxon>
        <taxon>Hymenoptera</taxon>
        <taxon>Apocrita</taxon>
        <taxon>Aculeata</taxon>
        <taxon>Vespoidea</taxon>
        <taxon>Vespidae</taxon>
        <taxon>Vespinae</taxon>
        <taxon>Vespula</taxon>
    </lineage>
</organism>
<protein>
    <submittedName>
        <fullName evidence="2">Uncharacterized protein</fullName>
    </submittedName>
</protein>
<comment type="caution">
    <text evidence="2">The sequence shown here is derived from an EMBL/GenBank/DDBJ whole genome shotgun (WGS) entry which is preliminary data.</text>
</comment>
<reference evidence="2" key="1">
    <citation type="journal article" date="2020" name="G3 (Bethesda)">
        <title>High-Quality Assemblies for Three Invasive Social Wasps from the &lt;i&gt;Vespula&lt;/i&gt; Genus.</title>
        <authorList>
            <person name="Harrop T.W.R."/>
            <person name="Guhlin J."/>
            <person name="McLaughlin G.M."/>
            <person name="Permina E."/>
            <person name="Stockwell P."/>
            <person name="Gilligan J."/>
            <person name="Le Lec M.F."/>
            <person name="Gruber M.A.M."/>
            <person name="Quinn O."/>
            <person name="Lovegrove M."/>
            <person name="Duncan E.J."/>
            <person name="Remnant E.J."/>
            <person name="Van Eeckhoven J."/>
            <person name="Graham B."/>
            <person name="Knapp R.A."/>
            <person name="Langford K.W."/>
            <person name="Kronenberg Z."/>
            <person name="Press M.O."/>
            <person name="Eacker S.M."/>
            <person name="Wilson-Rankin E.E."/>
            <person name="Purcell J."/>
            <person name="Lester P.J."/>
            <person name="Dearden P.K."/>
        </authorList>
    </citation>
    <scope>NUCLEOTIDE SEQUENCE</scope>
    <source>
        <strain evidence="2">Volc-1</strain>
    </source>
</reference>